<keyword evidence="2" id="KW-0812">Transmembrane</keyword>
<reference evidence="4" key="1">
    <citation type="journal article" date="2014" name="Int. J. Syst. Evol. Microbiol.">
        <title>Complete genome sequence of Corynebacterium casei LMG S-19264T (=DSM 44701T), isolated from a smear-ripened cheese.</title>
        <authorList>
            <consortium name="US DOE Joint Genome Institute (JGI-PGF)"/>
            <person name="Walter F."/>
            <person name="Albersmeier A."/>
            <person name="Kalinowski J."/>
            <person name="Ruckert C."/>
        </authorList>
    </citation>
    <scope>NUCLEOTIDE SEQUENCE</scope>
    <source>
        <strain evidence="4">VKM Ac-1321</strain>
    </source>
</reference>
<feature type="transmembrane region" description="Helical" evidence="2">
    <location>
        <begin position="75"/>
        <end position="100"/>
    </location>
</feature>
<dbReference type="RefSeq" id="WP_261961498.1">
    <property type="nucleotide sequence ID" value="NZ_BAAAXA010000001.1"/>
</dbReference>
<accession>A0A9W6NK14</accession>
<reference evidence="4" key="2">
    <citation type="submission" date="2023-01" db="EMBL/GenBank/DDBJ databases">
        <authorList>
            <person name="Sun Q."/>
            <person name="Evtushenko L."/>
        </authorList>
    </citation>
    <scope>NUCLEOTIDE SEQUENCE</scope>
    <source>
        <strain evidence="4">VKM Ac-1321</strain>
    </source>
</reference>
<protein>
    <recommendedName>
        <fullName evidence="3">Protein-glutamine gamma-glutamyltransferase-like C-terminal domain-containing protein</fullName>
    </recommendedName>
</protein>
<keyword evidence="2" id="KW-1133">Transmembrane helix</keyword>
<evidence type="ECO:0000313" key="5">
    <source>
        <dbReference type="Proteomes" id="UP001143480"/>
    </source>
</evidence>
<keyword evidence="2" id="KW-0472">Membrane</keyword>
<evidence type="ECO:0000259" key="3">
    <source>
        <dbReference type="Pfam" id="PF13559"/>
    </source>
</evidence>
<dbReference type="InterPro" id="IPR025403">
    <property type="entry name" value="TgpA-like_C"/>
</dbReference>
<name>A0A9W6NK14_9ACTN</name>
<evidence type="ECO:0000256" key="1">
    <source>
        <dbReference type="SAM" id="MobiDB-lite"/>
    </source>
</evidence>
<evidence type="ECO:0000313" key="4">
    <source>
        <dbReference type="EMBL" id="GLK99635.1"/>
    </source>
</evidence>
<proteinExistence type="predicted"/>
<dbReference type="Proteomes" id="UP001143480">
    <property type="component" value="Unassembled WGS sequence"/>
</dbReference>
<organism evidence="4 5">
    <name type="scientific">Dactylosporangium matsuzakiense</name>
    <dbReference type="NCBI Taxonomy" id="53360"/>
    <lineage>
        <taxon>Bacteria</taxon>
        <taxon>Bacillati</taxon>
        <taxon>Actinomycetota</taxon>
        <taxon>Actinomycetes</taxon>
        <taxon>Micromonosporales</taxon>
        <taxon>Micromonosporaceae</taxon>
        <taxon>Dactylosporangium</taxon>
    </lineage>
</organism>
<sequence>MDRTFGRWLPVLGVIAVLLIGGLAASMSSPEITRVPVPGPAVPEPTPSVLAPEHQDVPEPAGDSNTDGGGGLPGWAVLGGTLLCGVLVLALVGSLIWFLVTNRSTKQKPRIFVEPEAPRPMVQGSAEEVMAAVEAGIVELSDTDTDPRRAVIACWVRLERAAAAAGTPRLTGDSPTELVTRLLSAHQVSRPTLEGFAEVYREARYATHPVGERSRQDAIGALRQIRTELAGQAAGAARPAGGERRAP</sequence>
<dbReference type="Pfam" id="PF13559">
    <property type="entry name" value="DUF4129"/>
    <property type="match status" value="1"/>
</dbReference>
<feature type="domain" description="Protein-glutamine gamma-glutamyltransferase-like C-terminal" evidence="3">
    <location>
        <begin position="154"/>
        <end position="223"/>
    </location>
</feature>
<evidence type="ECO:0000256" key="2">
    <source>
        <dbReference type="SAM" id="Phobius"/>
    </source>
</evidence>
<feature type="region of interest" description="Disordered" evidence="1">
    <location>
        <begin position="38"/>
        <end position="68"/>
    </location>
</feature>
<keyword evidence="5" id="KW-1185">Reference proteome</keyword>
<comment type="caution">
    <text evidence="4">The sequence shown here is derived from an EMBL/GenBank/DDBJ whole genome shotgun (WGS) entry which is preliminary data.</text>
</comment>
<dbReference type="EMBL" id="BSFP01000004">
    <property type="protein sequence ID" value="GLK99635.1"/>
    <property type="molecule type" value="Genomic_DNA"/>
</dbReference>
<gene>
    <name evidence="4" type="ORF">GCM10017581_013760</name>
</gene>
<dbReference type="AlphaFoldDB" id="A0A9W6NK14"/>